<feature type="region of interest" description="Disordered" evidence="1">
    <location>
        <begin position="612"/>
        <end position="632"/>
    </location>
</feature>
<evidence type="ECO:0000313" key="3">
    <source>
        <dbReference type="Proteomes" id="UP000077051"/>
    </source>
</evidence>
<dbReference type="Pfam" id="PF07173">
    <property type="entry name" value="GRDP-like"/>
    <property type="match status" value="1"/>
</dbReference>
<protein>
    <submittedName>
        <fullName evidence="2">Uncharacterized protein</fullName>
    </submittedName>
</protein>
<dbReference type="OrthoDB" id="2684236at2759"/>
<organism evidence="2 3">
    <name type="scientific">Mucor lusitanicus CBS 277.49</name>
    <dbReference type="NCBI Taxonomy" id="747725"/>
    <lineage>
        <taxon>Eukaryota</taxon>
        <taxon>Fungi</taxon>
        <taxon>Fungi incertae sedis</taxon>
        <taxon>Mucoromycota</taxon>
        <taxon>Mucoromycotina</taxon>
        <taxon>Mucoromycetes</taxon>
        <taxon>Mucorales</taxon>
        <taxon>Mucorineae</taxon>
        <taxon>Mucoraceae</taxon>
        <taxon>Mucor</taxon>
    </lineage>
</organism>
<gene>
    <name evidence="2" type="ORF">MUCCIDRAFT_76699</name>
</gene>
<comment type="caution">
    <text evidence="2">The sequence shown here is derived from an EMBL/GenBank/DDBJ whole genome shotgun (WGS) entry which is preliminary data.</text>
</comment>
<dbReference type="PANTHER" id="PTHR34365">
    <property type="entry name" value="ENOLASE (DUF1399)"/>
    <property type="match status" value="1"/>
</dbReference>
<keyword evidence="3" id="KW-1185">Reference proteome</keyword>
<name>A0A168PXR0_MUCCL</name>
<evidence type="ECO:0000256" key="1">
    <source>
        <dbReference type="SAM" id="MobiDB-lite"/>
    </source>
</evidence>
<dbReference type="AlphaFoldDB" id="A0A168PXR0"/>
<dbReference type="PANTHER" id="PTHR34365:SF7">
    <property type="entry name" value="GLYCINE-RICH DOMAIN-CONTAINING PROTEIN 1"/>
    <property type="match status" value="1"/>
</dbReference>
<accession>A0A168PXR0</accession>
<dbReference type="STRING" id="747725.A0A168PXR0"/>
<evidence type="ECO:0000313" key="2">
    <source>
        <dbReference type="EMBL" id="OAD08391.1"/>
    </source>
</evidence>
<reference evidence="2 3" key="1">
    <citation type="submission" date="2015-06" db="EMBL/GenBank/DDBJ databases">
        <title>Expansion of signal transduction pathways in fungi by whole-genome duplication.</title>
        <authorList>
            <consortium name="DOE Joint Genome Institute"/>
            <person name="Corrochano L.M."/>
            <person name="Kuo A."/>
            <person name="Marcet-Houben M."/>
            <person name="Polaino S."/>
            <person name="Salamov A."/>
            <person name="Villalobos J.M."/>
            <person name="Alvarez M.I."/>
            <person name="Avalos J."/>
            <person name="Benito E.P."/>
            <person name="Benoit I."/>
            <person name="Burger G."/>
            <person name="Camino L.P."/>
            <person name="Canovas D."/>
            <person name="Cerda-Olmedo E."/>
            <person name="Cheng J.-F."/>
            <person name="Dominguez A."/>
            <person name="Elias M."/>
            <person name="Eslava A.P."/>
            <person name="Glaser F."/>
            <person name="Grimwood J."/>
            <person name="Gutierrez G."/>
            <person name="Heitman J."/>
            <person name="Henrissat B."/>
            <person name="Iturriaga E.A."/>
            <person name="Lang B.F."/>
            <person name="Lavin J.L."/>
            <person name="Lee S."/>
            <person name="Li W."/>
            <person name="Lindquist E."/>
            <person name="Lopez-Garcia S."/>
            <person name="Luque E.M."/>
            <person name="Marcos A.T."/>
            <person name="Martin J."/>
            <person name="Mccluskey K."/>
            <person name="Medina H.R."/>
            <person name="Miralles-Duran A."/>
            <person name="Miyazaki A."/>
            <person name="Munoz-Torres E."/>
            <person name="Oguiza J.A."/>
            <person name="Ohm R."/>
            <person name="Olmedo M."/>
            <person name="Orejas M."/>
            <person name="Ortiz-Castellanos L."/>
            <person name="Pisabarro A.G."/>
            <person name="Rodriguez-Romero J."/>
            <person name="Ruiz-Herrera J."/>
            <person name="Ruiz-Vazquez R."/>
            <person name="Sanz C."/>
            <person name="Schackwitz W."/>
            <person name="Schmutz J."/>
            <person name="Shahriari M."/>
            <person name="Shelest E."/>
            <person name="Silva-Franco F."/>
            <person name="Soanes D."/>
            <person name="Syed K."/>
            <person name="Tagua V.G."/>
            <person name="Talbot N.J."/>
            <person name="Thon M."/>
            <person name="De Vries R.P."/>
            <person name="Wiebenga A."/>
            <person name="Yadav J.S."/>
            <person name="Braun E.L."/>
            <person name="Baker S."/>
            <person name="Garre V."/>
            <person name="Horwitz B."/>
            <person name="Torres-Martinez S."/>
            <person name="Idnurm A."/>
            <person name="Herrera-Estrella A."/>
            <person name="Gabaldon T."/>
            <person name="Grigoriev I.V."/>
        </authorList>
    </citation>
    <scope>NUCLEOTIDE SEQUENCE [LARGE SCALE GENOMIC DNA]</scope>
    <source>
        <strain evidence="2 3">CBS 277.49</strain>
    </source>
</reference>
<dbReference type="VEuPathDB" id="FungiDB:MUCCIDRAFT_76699"/>
<dbReference type="Proteomes" id="UP000077051">
    <property type="component" value="Unassembled WGS sequence"/>
</dbReference>
<feature type="compositionally biased region" description="Basic and acidic residues" evidence="1">
    <location>
        <begin position="619"/>
        <end position="628"/>
    </location>
</feature>
<dbReference type="InterPro" id="IPR009836">
    <property type="entry name" value="GRDP-like"/>
</dbReference>
<dbReference type="EMBL" id="AMYB01000001">
    <property type="protein sequence ID" value="OAD08391.1"/>
    <property type="molecule type" value="Genomic_DNA"/>
</dbReference>
<proteinExistence type="predicted"/>
<sequence>MTFCDTNPPVETKKDEYPTLDTVVNVSNCFYYLSLLERFVQTTRSMPEDVLKKYLVRAEYRYFKWACTKKISSTSRYAIPPLDVAFFWQAHMLSPLRFYEDQHRCPQFTAFKNIKIPLKEIHVASHKVPNNVLILWKEAMGDEPYHLTEKHVSGPKSYTSYAEINCIVCYIKMEVDWDHYTEWRTDPTVALQCHRCNAMFTTKHVGKANMISDFAQKNAVAGLMYAADGSTRLSYKDVGSLGSVKDLKSLPFNSGTQPLSSLILKNQTKKLKNAVDNPARRQRIIEAIESTYLCNPYRGSSIDMIQAVARQYKFAFKATQTINWDAPQGIIKGIRQYSSFLQLLKTNPKLTAVPTFEIDYHFADTLADLAWHTHMLFPNNYRKFTAKFVGKFLNHDDTIPETRLNQYIKDTDSAWKFRLDSRSLGDQAAAKNASDSLSLPKRTNSITAKLKTLLKKSESAIEPSLPSDMKEAFKGRYNPGTYQSPPAYKPTQDDTQSIKEGIDVYDVENISFHDKRDIKDFISFKNSDAVIKDKFRHVQRSSLGFIGTSTCGTSEYLNRWESPEMSEKEREALHSNYRTDGYSQVFISNGAVPDISEKKLAKLSLEQRLQQAINQTTPVKERSKRRDNPTTSDSFDWHKVSIVWAATYAGSGYMVGSMASCSGGVGSSCGAFSSCGGGAFSSCGGGSSSCGGGSSSCGGGGSSSCGGGGGGC</sequence>